<protein>
    <submittedName>
        <fullName evidence="4">Uncharacterized protein</fullName>
    </submittedName>
</protein>
<keyword evidence="2" id="KW-0808">Transferase</keyword>
<dbReference type="PANTHER" id="PTHR12526">
    <property type="entry name" value="GLYCOSYLTRANSFERASE"/>
    <property type="match status" value="1"/>
</dbReference>
<comment type="caution">
    <text evidence="4">The sequence shown here is derived from an EMBL/GenBank/DDBJ whole genome shotgun (WGS) entry which is preliminary data.</text>
</comment>
<accession>A0ABN2NCV4</accession>
<proteinExistence type="predicted"/>
<evidence type="ECO:0000256" key="1">
    <source>
        <dbReference type="ARBA" id="ARBA00022676"/>
    </source>
</evidence>
<dbReference type="Gene3D" id="3.40.50.2000">
    <property type="entry name" value="Glycogen Phosphorylase B"/>
    <property type="match status" value="1"/>
</dbReference>
<sequence>MPAEATEEEAGTREQDDRTATRRPQLLVFPRWSDNPYLSMLYLAAEADGWRIRGTTKLQGFEQWAADRLKPGDVAHVHWTNPVLAGCESEEEARVHLERFRTALRTLRERGAHLLWTVHNELAHDARFPDIERELAQALAEHASAIIQLHERTAEAVAGSYELPADKLVTVAHSSYSGIYPDPWSRERARQDLGVPQDAFTVGFIGRIRPYKGVDVLCAAVERAAERIPGITLLLAGYASPADQAAVEEVLPKSARVVKRLSFVPDEELGLWLRASDIMALPYQRILNSGSAMLACSFDTPVIIPGPSTLADVYAGEDWVRTYGATGDQAANLADALVAAHSGLDGAARSATRYARTHTPWTMSRDFLAVLERLGRRVPATTAAAAARTEELQ</sequence>
<dbReference type="SUPFAM" id="SSF53756">
    <property type="entry name" value="UDP-Glycosyltransferase/glycogen phosphorylase"/>
    <property type="match status" value="1"/>
</dbReference>
<dbReference type="PANTHER" id="PTHR12526:SF510">
    <property type="entry name" value="D-INOSITOL 3-PHOSPHATE GLYCOSYLTRANSFERASE"/>
    <property type="match status" value="1"/>
</dbReference>
<dbReference type="CDD" id="cd03801">
    <property type="entry name" value="GT4_PimA-like"/>
    <property type="match status" value="1"/>
</dbReference>
<reference evidence="4 5" key="1">
    <citation type="journal article" date="2019" name="Int. J. Syst. Evol. Microbiol.">
        <title>The Global Catalogue of Microorganisms (GCM) 10K type strain sequencing project: providing services to taxonomists for standard genome sequencing and annotation.</title>
        <authorList>
            <consortium name="The Broad Institute Genomics Platform"/>
            <consortium name="The Broad Institute Genome Sequencing Center for Infectious Disease"/>
            <person name="Wu L."/>
            <person name="Ma J."/>
        </authorList>
    </citation>
    <scope>NUCLEOTIDE SEQUENCE [LARGE SCALE GENOMIC DNA]</scope>
    <source>
        <strain evidence="4 5">JCM 14326</strain>
    </source>
</reference>
<evidence type="ECO:0000313" key="4">
    <source>
        <dbReference type="EMBL" id="GAA1861785.1"/>
    </source>
</evidence>
<evidence type="ECO:0000313" key="5">
    <source>
        <dbReference type="Proteomes" id="UP001501094"/>
    </source>
</evidence>
<name>A0ABN2NCV4_9MICO</name>
<dbReference type="RefSeq" id="WP_344102047.1">
    <property type="nucleotide sequence ID" value="NZ_BAAANL010000003.1"/>
</dbReference>
<feature type="compositionally biased region" description="Basic and acidic residues" evidence="3">
    <location>
        <begin position="10"/>
        <end position="20"/>
    </location>
</feature>
<gene>
    <name evidence="4" type="ORF">GCM10009751_19430</name>
</gene>
<feature type="region of interest" description="Disordered" evidence="3">
    <location>
        <begin position="1"/>
        <end position="20"/>
    </location>
</feature>
<dbReference type="Pfam" id="PF13692">
    <property type="entry name" value="Glyco_trans_1_4"/>
    <property type="match status" value="1"/>
</dbReference>
<evidence type="ECO:0000256" key="2">
    <source>
        <dbReference type="ARBA" id="ARBA00022679"/>
    </source>
</evidence>
<keyword evidence="1" id="KW-0328">Glycosyltransferase</keyword>
<evidence type="ECO:0000256" key="3">
    <source>
        <dbReference type="SAM" id="MobiDB-lite"/>
    </source>
</evidence>
<dbReference type="EMBL" id="BAAANL010000003">
    <property type="protein sequence ID" value="GAA1861785.1"/>
    <property type="molecule type" value="Genomic_DNA"/>
</dbReference>
<organism evidence="4 5">
    <name type="scientific">Myceligenerans crystallogenes</name>
    <dbReference type="NCBI Taxonomy" id="316335"/>
    <lineage>
        <taxon>Bacteria</taxon>
        <taxon>Bacillati</taxon>
        <taxon>Actinomycetota</taxon>
        <taxon>Actinomycetes</taxon>
        <taxon>Micrococcales</taxon>
        <taxon>Promicromonosporaceae</taxon>
        <taxon>Myceligenerans</taxon>
    </lineage>
</organism>
<keyword evidence="5" id="KW-1185">Reference proteome</keyword>
<dbReference type="Proteomes" id="UP001501094">
    <property type="component" value="Unassembled WGS sequence"/>
</dbReference>